<dbReference type="AlphaFoldDB" id="A0A1A9V0Q3"/>
<dbReference type="STRING" id="7395.A0A1A9V0Q3"/>
<protein>
    <submittedName>
        <fullName evidence="1">Uncharacterized protein</fullName>
    </submittedName>
</protein>
<organism evidence="1 2">
    <name type="scientific">Glossina austeni</name>
    <name type="common">Savannah tsetse fly</name>
    <dbReference type="NCBI Taxonomy" id="7395"/>
    <lineage>
        <taxon>Eukaryota</taxon>
        <taxon>Metazoa</taxon>
        <taxon>Ecdysozoa</taxon>
        <taxon>Arthropoda</taxon>
        <taxon>Hexapoda</taxon>
        <taxon>Insecta</taxon>
        <taxon>Pterygota</taxon>
        <taxon>Neoptera</taxon>
        <taxon>Endopterygota</taxon>
        <taxon>Diptera</taxon>
        <taxon>Brachycera</taxon>
        <taxon>Muscomorpha</taxon>
        <taxon>Hippoboscoidea</taxon>
        <taxon>Glossinidae</taxon>
        <taxon>Glossina</taxon>
    </lineage>
</organism>
<accession>A0A1A9V0Q3</accession>
<sequence length="137" mass="16792">MFLSIVTNDQLTTQRFIIDKDFQARSRWRKRYRWYTAAREKASNEIFRTYNEVQQKYGDTLFKEYVRERHLNEKVYQDVKAENLDYEMFGKFANMKEHMDEENRIISFYFNDSTKCVKQSLVLNETKLLETLAFKCY</sequence>
<reference evidence="1" key="1">
    <citation type="submission" date="2020-05" db="UniProtKB">
        <authorList>
            <consortium name="EnsemblMetazoa"/>
        </authorList>
    </citation>
    <scope>IDENTIFICATION</scope>
    <source>
        <strain evidence="1">TTRI</strain>
    </source>
</reference>
<dbReference type="EnsemblMetazoa" id="GAUT022009-RA">
    <property type="protein sequence ID" value="GAUT022009-PA"/>
    <property type="gene ID" value="GAUT022009"/>
</dbReference>
<evidence type="ECO:0000313" key="2">
    <source>
        <dbReference type="Proteomes" id="UP000078200"/>
    </source>
</evidence>
<proteinExistence type="predicted"/>
<dbReference type="VEuPathDB" id="VectorBase:GAUT022009"/>
<evidence type="ECO:0000313" key="1">
    <source>
        <dbReference type="EnsemblMetazoa" id="GAUT022009-PA"/>
    </source>
</evidence>
<dbReference type="Proteomes" id="UP000078200">
    <property type="component" value="Unassembled WGS sequence"/>
</dbReference>
<name>A0A1A9V0Q3_GLOAU</name>
<keyword evidence="2" id="KW-1185">Reference proteome</keyword>